<protein>
    <submittedName>
        <fullName evidence="1">Uncharacterized protein</fullName>
    </submittedName>
</protein>
<evidence type="ECO:0000313" key="2">
    <source>
        <dbReference type="Proteomes" id="UP001454036"/>
    </source>
</evidence>
<organism evidence="1 2">
    <name type="scientific">Lithospermum erythrorhizon</name>
    <name type="common">Purple gromwell</name>
    <name type="synonym">Lithospermum officinale var. erythrorhizon</name>
    <dbReference type="NCBI Taxonomy" id="34254"/>
    <lineage>
        <taxon>Eukaryota</taxon>
        <taxon>Viridiplantae</taxon>
        <taxon>Streptophyta</taxon>
        <taxon>Embryophyta</taxon>
        <taxon>Tracheophyta</taxon>
        <taxon>Spermatophyta</taxon>
        <taxon>Magnoliopsida</taxon>
        <taxon>eudicotyledons</taxon>
        <taxon>Gunneridae</taxon>
        <taxon>Pentapetalae</taxon>
        <taxon>asterids</taxon>
        <taxon>lamiids</taxon>
        <taxon>Boraginales</taxon>
        <taxon>Boraginaceae</taxon>
        <taxon>Boraginoideae</taxon>
        <taxon>Lithospermeae</taxon>
        <taxon>Lithospermum</taxon>
    </lineage>
</organism>
<name>A0AAV3PEE8_LITER</name>
<dbReference type="AlphaFoldDB" id="A0AAV3PEE8"/>
<sequence>MSLRISTRDSKDTTILPLHASLYKGMSIDWDSIPDIEVGGHMDWSPYANRSCYCLPPVLFLIRIDYQSHVPFVSKLIIVSLSSTDSLVLITDWIKFWSESPRVYVGPQVVGIGGGKTSSLAGCPKGMVPSHRDWDSRDRTVFEQLGVCAGLVEETF</sequence>
<accession>A0AAV3PEE8</accession>
<proteinExistence type="predicted"/>
<evidence type="ECO:0000313" key="1">
    <source>
        <dbReference type="EMBL" id="GAA0149076.1"/>
    </source>
</evidence>
<comment type="caution">
    <text evidence="1">The sequence shown here is derived from an EMBL/GenBank/DDBJ whole genome shotgun (WGS) entry which is preliminary data.</text>
</comment>
<gene>
    <name evidence="1" type="ORF">LIER_08342</name>
</gene>
<dbReference type="Proteomes" id="UP001454036">
    <property type="component" value="Unassembled WGS sequence"/>
</dbReference>
<keyword evidence="2" id="KW-1185">Reference proteome</keyword>
<reference evidence="1 2" key="1">
    <citation type="submission" date="2024-01" db="EMBL/GenBank/DDBJ databases">
        <title>The complete chloroplast genome sequence of Lithospermum erythrorhizon: insights into the phylogenetic relationship among Boraginaceae species and the maternal lineages of purple gromwells.</title>
        <authorList>
            <person name="Okada T."/>
            <person name="Watanabe K."/>
        </authorList>
    </citation>
    <scope>NUCLEOTIDE SEQUENCE [LARGE SCALE GENOMIC DNA]</scope>
</reference>
<dbReference type="EMBL" id="BAABME010001346">
    <property type="protein sequence ID" value="GAA0149076.1"/>
    <property type="molecule type" value="Genomic_DNA"/>
</dbReference>